<gene>
    <name evidence="2" type="ORF">TM448A00312_0014</name>
</gene>
<proteinExistence type="predicted"/>
<evidence type="ECO:0000313" key="2">
    <source>
        <dbReference type="EMBL" id="QJA46056.1"/>
    </source>
</evidence>
<organism evidence="2">
    <name type="scientific">viral metagenome</name>
    <dbReference type="NCBI Taxonomy" id="1070528"/>
    <lineage>
        <taxon>unclassified sequences</taxon>
        <taxon>metagenomes</taxon>
        <taxon>organismal metagenomes</taxon>
    </lineage>
</organism>
<evidence type="ECO:0000256" key="1">
    <source>
        <dbReference type="SAM" id="MobiDB-lite"/>
    </source>
</evidence>
<feature type="region of interest" description="Disordered" evidence="1">
    <location>
        <begin position="1"/>
        <end position="40"/>
    </location>
</feature>
<reference evidence="2" key="1">
    <citation type="submission" date="2020-03" db="EMBL/GenBank/DDBJ databases">
        <title>The deep terrestrial virosphere.</title>
        <authorList>
            <person name="Holmfeldt K."/>
            <person name="Nilsson E."/>
            <person name="Simone D."/>
            <person name="Lopez-Fernandez M."/>
            <person name="Wu X."/>
            <person name="de Brujin I."/>
            <person name="Lundin D."/>
            <person name="Andersson A."/>
            <person name="Bertilsson S."/>
            <person name="Dopson M."/>
        </authorList>
    </citation>
    <scope>NUCLEOTIDE SEQUENCE</scope>
    <source>
        <strain evidence="2">TM448A00312</strain>
    </source>
</reference>
<name>A0A6H1ZDR2_9ZZZZ</name>
<feature type="compositionally biased region" description="Basic residues" evidence="1">
    <location>
        <begin position="13"/>
        <end position="22"/>
    </location>
</feature>
<dbReference type="EMBL" id="MT144002">
    <property type="protein sequence ID" value="QJA46056.1"/>
    <property type="molecule type" value="Genomic_DNA"/>
</dbReference>
<dbReference type="AlphaFoldDB" id="A0A6H1ZDR2"/>
<accession>A0A6H1ZDR2</accession>
<feature type="compositionally biased region" description="Basic and acidic residues" evidence="1">
    <location>
        <begin position="1"/>
        <end position="12"/>
    </location>
</feature>
<sequence>MKKDRVAKDVASAKKKTRKKRISTSVKSTKKPSGTQERQGAKTLDGEVILTAQFYQVHILRVM</sequence>
<protein>
    <submittedName>
        <fullName evidence="2">Uncharacterized protein</fullName>
    </submittedName>
</protein>